<evidence type="ECO:0000313" key="2">
    <source>
        <dbReference type="EMBL" id="MFM2485704.1"/>
    </source>
</evidence>
<comment type="caution">
    <text evidence="2">The sequence shown here is derived from an EMBL/GenBank/DDBJ whole genome shotgun (WGS) entry which is preliminary data.</text>
</comment>
<dbReference type="Pfam" id="PF04993">
    <property type="entry name" value="TfoX_N"/>
    <property type="match status" value="1"/>
</dbReference>
<dbReference type="EMBL" id="JBEQCT010000005">
    <property type="protein sequence ID" value="MFM2485704.1"/>
    <property type="molecule type" value="Genomic_DNA"/>
</dbReference>
<dbReference type="Proteomes" id="UP001629953">
    <property type="component" value="Unassembled WGS sequence"/>
</dbReference>
<accession>A0ABW9G7N6</accession>
<dbReference type="InterPro" id="IPR007076">
    <property type="entry name" value="TfoX_N"/>
</dbReference>
<organism evidence="2 3">
    <name type="scientific">Celerinatantimonas yamalensis</name>
    <dbReference type="NCBI Taxonomy" id="559956"/>
    <lineage>
        <taxon>Bacteria</taxon>
        <taxon>Pseudomonadati</taxon>
        <taxon>Pseudomonadota</taxon>
        <taxon>Gammaproteobacteria</taxon>
        <taxon>Celerinatantimonadaceae</taxon>
        <taxon>Celerinatantimonas</taxon>
    </lineage>
</organism>
<evidence type="ECO:0000259" key="1">
    <source>
        <dbReference type="Pfam" id="PF04993"/>
    </source>
</evidence>
<name>A0ABW9G7N6_9GAMM</name>
<dbReference type="Gene3D" id="3.30.1460.30">
    <property type="entry name" value="YgaC/TfoX-N like chaperone"/>
    <property type="match status" value="1"/>
</dbReference>
<proteinExistence type="predicted"/>
<sequence>MASDLDFVQYVVEQISDQCGISFKKMFGEYALYSHEKVVALICDNQLFVKSTQAGKQYIGDFVEAPAYPGAKPSLLIDGQIDDSEWLSALIIITEKALPIPKTKHKKLKNNVQDIYKSN</sequence>
<protein>
    <submittedName>
        <fullName evidence="2">TfoX/Sxy family protein</fullName>
    </submittedName>
</protein>
<evidence type="ECO:0000313" key="3">
    <source>
        <dbReference type="Proteomes" id="UP001629953"/>
    </source>
</evidence>
<feature type="domain" description="TfoX N-terminal" evidence="1">
    <location>
        <begin position="14"/>
        <end position="65"/>
    </location>
</feature>
<reference evidence="2 3" key="1">
    <citation type="journal article" date="2013" name="Int. J. Syst. Evol. Microbiol.">
        <title>Celerinatantimonas yamalensis sp. nov., a cold-adapted diazotrophic bacterium from a cold permafrost brine.</title>
        <authorList>
            <person name="Shcherbakova V."/>
            <person name="Chuvilskaya N."/>
            <person name="Rivkina E."/>
            <person name="Demidov N."/>
            <person name="Uchaeva V."/>
            <person name="Suetin S."/>
            <person name="Suzina N."/>
            <person name="Gilichinsky D."/>
        </authorList>
    </citation>
    <scope>NUCLEOTIDE SEQUENCE [LARGE SCALE GENOMIC DNA]</scope>
    <source>
        <strain evidence="2 3">C7</strain>
    </source>
</reference>
<dbReference type="SUPFAM" id="SSF159894">
    <property type="entry name" value="YgaC/TfoX-N like"/>
    <property type="match status" value="1"/>
</dbReference>
<gene>
    <name evidence="2" type="ORF">ABUE30_11650</name>
</gene>
<keyword evidence="3" id="KW-1185">Reference proteome</keyword>
<dbReference type="RefSeq" id="WP_408623953.1">
    <property type="nucleotide sequence ID" value="NZ_JBEQCT010000005.1"/>
</dbReference>